<dbReference type="PANTHER" id="PTHR32468">
    <property type="entry name" value="CATION/H + ANTIPORTER"/>
    <property type="match status" value="1"/>
</dbReference>
<evidence type="ECO:0000256" key="5">
    <source>
        <dbReference type="ARBA" id="ARBA00022958"/>
    </source>
</evidence>
<dbReference type="OMA" id="YIFRPLM"/>
<dbReference type="Pfam" id="PF23259">
    <property type="entry name" value="CHX17_C"/>
    <property type="match status" value="1"/>
</dbReference>
<organism evidence="14 15">
    <name type="scientific">Tetracentron sinense</name>
    <name type="common">Spur-leaf</name>
    <dbReference type="NCBI Taxonomy" id="13715"/>
    <lineage>
        <taxon>Eukaryota</taxon>
        <taxon>Viridiplantae</taxon>
        <taxon>Streptophyta</taxon>
        <taxon>Embryophyta</taxon>
        <taxon>Tracheophyta</taxon>
        <taxon>Spermatophyta</taxon>
        <taxon>Magnoliopsida</taxon>
        <taxon>Trochodendrales</taxon>
        <taxon>Trochodendraceae</taxon>
        <taxon>Tetracentron</taxon>
    </lineage>
</organism>
<dbReference type="Pfam" id="PF23256">
    <property type="entry name" value="CHX17_2nd"/>
    <property type="match status" value="1"/>
</dbReference>
<dbReference type="EMBL" id="JABCRI010000001">
    <property type="protein sequence ID" value="KAF8413455.1"/>
    <property type="molecule type" value="Genomic_DNA"/>
</dbReference>
<comment type="subcellular location">
    <subcellularLocation>
        <location evidence="1">Membrane</location>
        <topology evidence="1">Multi-pass membrane protein</topology>
    </subcellularLocation>
</comment>
<evidence type="ECO:0000256" key="4">
    <source>
        <dbReference type="ARBA" id="ARBA00022692"/>
    </source>
</evidence>
<evidence type="ECO:0000256" key="9">
    <source>
        <dbReference type="ARBA" id="ARBA00038341"/>
    </source>
</evidence>
<keyword evidence="3" id="KW-0633">Potassium transport</keyword>
<feature type="transmembrane region" description="Helical" evidence="10">
    <location>
        <begin position="80"/>
        <end position="96"/>
    </location>
</feature>
<dbReference type="InterPro" id="IPR038770">
    <property type="entry name" value="Na+/solute_symporter_sf"/>
</dbReference>
<feature type="transmembrane region" description="Helical" evidence="10">
    <location>
        <begin position="427"/>
        <end position="450"/>
    </location>
</feature>
<evidence type="ECO:0000313" key="15">
    <source>
        <dbReference type="Proteomes" id="UP000655225"/>
    </source>
</evidence>
<keyword evidence="15" id="KW-1185">Reference proteome</keyword>
<evidence type="ECO:0000259" key="13">
    <source>
        <dbReference type="Pfam" id="PF23259"/>
    </source>
</evidence>
<dbReference type="Pfam" id="PF00999">
    <property type="entry name" value="Na_H_Exchanger"/>
    <property type="match status" value="1"/>
</dbReference>
<dbReference type="GO" id="GO:1902600">
    <property type="term" value="P:proton transmembrane transport"/>
    <property type="evidence" value="ECO:0007669"/>
    <property type="project" value="InterPro"/>
</dbReference>
<keyword evidence="7" id="KW-0406">Ion transport</keyword>
<feature type="domain" description="Cation/H(+) antiporter C-terminal" evidence="13">
    <location>
        <begin position="645"/>
        <end position="787"/>
    </location>
</feature>
<comment type="caution">
    <text evidence="14">The sequence shown here is derived from an EMBL/GenBank/DDBJ whole genome shotgun (WGS) entry which is preliminary data.</text>
</comment>
<evidence type="ECO:0000259" key="11">
    <source>
        <dbReference type="Pfam" id="PF00999"/>
    </source>
</evidence>
<keyword evidence="5" id="KW-0630">Potassium</keyword>
<keyword evidence="2" id="KW-0813">Transport</keyword>
<evidence type="ECO:0000256" key="10">
    <source>
        <dbReference type="SAM" id="Phobius"/>
    </source>
</evidence>
<dbReference type="GO" id="GO:0015297">
    <property type="term" value="F:antiporter activity"/>
    <property type="evidence" value="ECO:0007669"/>
    <property type="project" value="InterPro"/>
</dbReference>
<evidence type="ECO:0000256" key="6">
    <source>
        <dbReference type="ARBA" id="ARBA00022989"/>
    </source>
</evidence>
<reference evidence="14 15" key="1">
    <citation type="submission" date="2020-04" db="EMBL/GenBank/DDBJ databases">
        <title>Plant Genome Project.</title>
        <authorList>
            <person name="Zhang R.-G."/>
        </authorList>
    </citation>
    <scope>NUCLEOTIDE SEQUENCE [LARGE SCALE GENOMIC DNA]</scope>
    <source>
        <strain evidence="14">YNK0</strain>
        <tissue evidence="14">Leaf</tissue>
    </source>
</reference>
<accession>A0A834ZXK6</accession>
<evidence type="ECO:0000256" key="7">
    <source>
        <dbReference type="ARBA" id="ARBA00023065"/>
    </source>
</evidence>
<dbReference type="GO" id="GO:0006885">
    <property type="term" value="P:regulation of pH"/>
    <property type="evidence" value="ECO:0007669"/>
    <property type="project" value="TreeGrafter"/>
</dbReference>
<dbReference type="OrthoDB" id="1938353at2759"/>
<comment type="similarity">
    <text evidence="9">Belongs to the monovalent cation:proton antiporter 2 (CPA2) transporter (TC 2.A.37) family. CHX (TC 2.A.37.4) subfamily.</text>
</comment>
<feature type="transmembrane region" description="Helical" evidence="10">
    <location>
        <begin position="334"/>
        <end position="352"/>
    </location>
</feature>
<feature type="transmembrane region" description="Helical" evidence="10">
    <location>
        <begin position="116"/>
        <end position="134"/>
    </location>
</feature>
<feature type="transmembrane region" description="Helical" evidence="10">
    <location>
        <begin position="182"/>
        <end position="202"/>
    </location>
</feature>
<dbReference type="AlphaFoldDB" id="A0A834ZXK6"/>
<keyword evidence="4 10" id="KW-0812">Transmembrane</keyword>
<evidence type="ECO:0000256" key="3">
    <source>
        <dbReference type="ARBA" id="ARBA00022538"/>
    </source>
</evidence>
<keyword evidence="6 10" id="KW-1133">Transmembrane helix</keyword>
<evidence type="ECO:0000256" key="8">
    <source>
        <dbReference type="ARBA" id="ARBA00023136"/>
    </source>
</evidence>
<evidence type="ECO:0000256" key="2">
    <source>
        <dbReference type="ARBA" id="ARBA00022448"/>
    </source>
</evidence>
<dbReference type="Gene3D" id="1.20.1530.20">
    <property type="match status" value="1"/>
</dbReference>
<dbReference type="GO" id="GO:0012505">
    <property type="term" value="C:endomembrane system"/>
    <property type="evidence" value="ECO:0007669"/>
    <property type="project" value="TreeGrafter"/>
</dbReference>
<protein>
    <submittedName>
        <fullName evidence="14">Uncharacterized protein</fullName>
    </submittedName>
</protein>
<dbReference type="InterPro" id="IPR050794">
    <property type="entry name" value="CPA2_transporter"/>
</dbReference>
<evidence type="ECO:0000259" key="12">
    <source>
        <dbReference type="Pfam" id="PF23256"/>
    </source>
</evidence>
<feature type="transmembrane region" description="Helical" evidence="10">
    <location>
        <begin position="284"/>
        <end position="314"/>
    </location>
</feature>
<name>A0A834ZXK6_TETSI</name>
<sequence>MAEWFMGNQISGAYDVSESAGNSTSLCHEPHHTNSNGFWHASYVDATIKFPLPLMAFQLFLVFFVSQTIAFLLRPLKQPAVVSQIIGGILLGPTLIGSNVNHKIDLFPYSSSDSLGALSTMGFMFFQFLVGVKMDPSIIRTSGKKATTIGILALIVPLLWATYSSILLRYLLEMEPNARRMVYYVGAANSMTAFPVIATLLTELKILNSELGRLSLSSAMISDLCNTFMSLMATSFKVGEGKILPSLWAVLSCAAFVIIVVFIVRPALFWVIKNTPEGEPVKEIYIIIILVVAMISGILSVTIGQHVLLGPFILGLAIPDGPPLGSALVQRLDSIVSGLLVPLFLTTSGLRTNLKSITLTTKSLAMFVFMILLSLVGKFTATMLPCLYCKMPFRDSLSLSLIMNAKGIIEMLTYNTWMDNKVIDDEIFSIMVVTVVLAAGTISPIVGALYDPSRKYAGYRKRNILHSRRDAVLRIVSCINEEENVPTSIKLLEISNASRESPIHVYVIHLLELVGRASPLLISHQVQRRKSSSPSRSESIINAFRFFEHQHKNVVNVQAFTAIAPIESMQEDICTLALDKGSSLIIIPFHKRLGANGEMDSGQNTLRTLNKNVLDRAPCSVAILIDRWNVGGSIHVLPMQSVYLVGMMFLGDADDREALAYANRMAEDPSVKLTVVRLIPSSGVHGLESERILDDMVVKDFRQNTMRNTGVEYREEVVRDGEHTASIILAMEEANDLILAGRRHSMDSPLLSGLSEWNEFPELGVIGGMLASSDIHNRVSILVVQQQAILD</sequence>
<keyword evidence="8 10" id="KW-0472">Membrane</keyword>
<proteinExistence type="inferred from homology"/>
<evidence type="ECO:0000313" key="14">
    <source>
        <dbReference type="EMBL" id="KAF8413455.1"/>
    </source>
</evidence>
<dbReference type="Gene3D" id="3.40.50.12370">
    <property type="match status" value="1"/>
</dbReference>
<dbReference type="GO" id="GO:0006813">
    <property type="term" value="P:potassium ion transport"/>
    <property type="evidence" value="ECO:0007669"/>
    <property type="project" value="UniProtKB-KW"/>
</dbReference>
<feature type="transmembrane region" description="Helical" evidence="10">
    <location>
        <begin position="364"/>
        <end position="384"/>
    </location>
</feature>
<dbReference type="InterPro" id="IPR057291">
    <property type="entry name" value="CHX17_2nd"/>
</dbReference>
<feature type="domain" description="Cation/H+ exchanger transmembrane" evidence="11">
    <location>
        <begin position="68"/>
        <end position="446"/>
    </location>
</feature>
<feature type="transmembrane region" description="Helical" evidence="10">
    <location>
        <begin position="248"/>
        <end position="272"/>
    </location>
</feature>
<feature type="transmembrane region" description="Helical" evidence="10">
    <location>
        <begin position="146"/>
        <end position="170"/>
    </location>
</feature>
<dbReference type="PANTHER" id="PTHR32468:SF35">
    <property type="entry name" value="CATION_H+ EXCHANGER DOMAIN-CONTAINING PROTEIN"/>
    <property type="match status" value="1"/>
</dbReference>
<dbReference type="GO" id="GO:0016020">
    <property type="term" value="C:membrane"/>
    <property type="evidence" value="ECO:0007669"/>
    <property type="project" value="UniProtKB-SubCell"/>
</dbReference>
<dbReference type="InterPro" id="IPR006153">
    <property type="entry name" value="Cation/H_exchanger_TM"/>
</dbReference>
<evidence type="ECO:0000256" key="1">
    <source>
        <dbReference type="ARBA" id="ARBA00004141"/>
    </source>
</evidence>
<feature type="domain" description="Cation/H(+) antiporter central" evidence="12">
    <location>
        <begin position="505"/>
        <end position="634"/>
    </location>
</feature>
<feature type="transmembrane region" description="Helical" evidence="10">
    <location>
        <begin position="52"/>
        <end position="73"/>
    </location>
</feature>
<gene>
    <name evidence="14" type="ORF">HHK36_001442</name>
</gene>
<dbReference type="Proteomes" id="UP000655225">
    <property type="component" value="Unassembled WGS sequence"/>
</dbReference>
<dbReference type="InterPro" id="IPR057290">
    <property type="entry name" value="CHX17_C"/>
</dbReference>